<dbReference type="InterPro" id="IPR000891">
    <property type="entry name" value="PYR_CT"/>
</dbReference>
<dbReference type="RefSeq" id="WP_129920694.1">
    <property type="nucleotide sequence ID" value="NZ_SEWE01000013.1"/>
</dbReference>
<evidence type="ECO:0000259" key="4">
    <source>
        <dbReference type="PROSITE" id="PS50991"/>
    </source>
</evidence>
<dbReference type="CDD" id="cd07938">
    <property type="entry name" value="DRE_TIM_HMGL"/>
    <property type="match status" value="1"/>
</dbReference>
<dbReference type="PROSITE" id="PS50991">
    <property type="entry name" value="PYR_CT"/>
    <property type="match status" value="1"/>
</dbReference>
<keyword evidence="6" id="KW-1185">Reference proteome</keyword>
<dbReference type="EMBL" id="SEWE01000013">
    <property type="protein sequence ID" value="RYU80504.1"/>
    <property type="molecule type" value="Genomic_DNA"/>
</dbReference>
<dbReference type="InterPro" id="IPR013785">
    <property type="entry name" value="Aldolase_TIM"/>
</dbReference>
<gene>
    <name evidence="5" type="ORF">EWM57_08405</name>
</gene>
<evidence type="ECO:0000313" key="6">
    <source>
        <dbReference type="Proteomes" id="UP000294155"/>
    </source>
</evidence>
<keyword evidence="2" id="KW-0479">Metal-binding</keyword>
<dbReference type="PANTHER" id="PTHR42738">
    <property type="entry name" value="HYDROXYMETHYLGLUTARYL-COA LYASE"/>
    <property type="match status" value="1"/>
</dbReference>
<dbReference type="GO" id="GO:0046872">
    <property type="term" value="F:metal ion binding"/>
    <property type="evidence" value="ECO:0007669"/>
    <property type="project" value="UniProtKB-KW"/>
</dbReference>
<dbReference type="GO" id="GO:0004419">
    <property type="term" value="F:hydroxymethylglutaryl-CoA lyase activity"/>
    <property type="evidence" value="ECO:0007669"/>
    <property type="project" value="TreeGrafter"/>
</dbReference>
<name>A0A4Q5LGG9_9BACT</name>
<dbReference type="InterPro" id="IPR043594">
    <property type="entry name" value="HMGL"/>
</dbReference>
<dbReference type="Gene3D" id="3.20.20.70">
    <property type="entry name" value="Aldolase class I"/>
    <property type="match status" value="1"/>
</dbReference>
<comment type="caution">
    <text evidence="5">The sequence shown here is derived from an EMBL/GenBank/DDBJ whole genome shotgun (WGS) entry which is preliminary data.</text>
</comment>
<keyword evidence="3 5" id="KW-0456">Lyase</keyword>
<organism evidence="5 6">
    <name type="scientific">Hymenobacter persicinus</name>
    <dbReference type="NCBI Taxonomy" id="2025506"/>
    <lineage>
        <taxon>Bacteria</taxon>
        <taxon>Pseudomonadati</taxon>
        <taxon>Bacteroidota</taxon>
        <taxon>Cytophagia</taxon>
        <taxon>Cytophagales</taxon>
        <taxon>Hymenobacteraceae</taxon>
        <taxon>Hymenobacter</taxon>
    </lineage>
</organism>
<dbReference type="GO" id="GO:0006552">
    <property type="term" value="P:L-leucine catabolic process"/>
    <property type="evidence" value="ECO:0007669"/>
    <property type="project" value="TreeGrafter"/>
</dbReference>
<proteinExistence type="inferred from homology"/>
<evidence type="ECO:0000313" key="5">
    <source>
        <dbReference type="EMBL" id="RYU80504.1"/>
    </source>
</evidence>
<feature type="domain" description="Pyruvate carboxyltransferase" evidence="4">
    <location>
        <begin position="1"/>
        <end position="270"/>
    </location>
</feature>
<accession>A0A4Q5LGG9</accession>
<protein>
    <submittedName>
        <fullName evidence="5">Hydroxymethylglutaryl-CoA lyase</fullName>
    </submittedName>
</protein>
<dbReference type="Proteomes" id="UP000294155">
    <property type="component" value="Unassembled WGS sequence"/>
</dbReference>
<dbReference type="OrthoDB" id="9784013at2"/>
<dbReference type="AlphaFoldDB" id="A0A4Q5LGG9"/>
<evidence type="ECO:0000256" key="1">
    <source>
        <dbReference type="ARBA" id="ARBA00009405"/>
    </source>
</evidence>
<dbReference type="Pfam" id="PF00682">
    <property type="entry name" value="HMGL-like"/>
    <property type="match status" value="1"/>
</dbReference>
<evidence type="ECO:0000256" key="3">
    <source>
        <dbReference type="ARBA" id="ARBA00023239"/>
    </source>
</evidence>
<dbReference type="PANTHER" id="PTHR42738:SF7">
    <property type="entry name" value="HYDROXYMETHYLGLUTARYL-COA LYASE"/>
    <property type="match status" value="1"/>
</dbReference>
<comment type="similarity">
    <text evidence="1">Belongs to the HMG-CoA lyase family.</text>
</comment>
<reference evidence="5 6" key="1">
    <citation type="submission" date="2019-02" db="EMBL/GenBank/DDBJ databases">
        <title>Bacterial novel species isolated from soil.</title>
        <authorList>
            <person name="Jung H.-Y."/>
        </authorList>
    </citation>
    <scope>NUCLEOTIDE SEQUENCE [LARGE SCALE GENOMIC DNA]</scope>
    <source>
        <strain evidence="5 6">1-3-3-3</strain>
    </source>
</reference>
<sequence>MKIIECPRDAMQGLTEFVPTATKTAYLNALLRVGFDTLDFGSFVSPKAIPQLRDTAEVLAGLDLSQTRTRLLAIVANLRGAETAVTHPEIEFIGFPLSVSETFQQRNTNKSILEALAELAQMQNLCEKSGKQLVTYLSMGFGNPYGDPWSPEVVGEFTQTLADMGVGIVALSDTVGASTPATIAPLFGQLIPAFPQIEFGAHLHTTPTSWREKVAAAYQAGCRRFDGALGGFGGCPMAADVLTGNMATENLLAYFQEKGEELGLNLEVLAEAQALAGGVFGAVVH</sequence>
<evidence type="ECO:0000256" key="2">
    <source>
        <dbReference type="ARBA" id="ARBA00022723"/>
    </source>
</evidence>
<dbReference type="SUPFAM" id="SSF51569">
    <property type="entry name" value="Aldolase"/>
    <property type="match status" value="1"/>
</dbReference>
<dbReference type="GO" id="GO:0046951">
    <property type="term" value="P:ketone body biosynthetic process"/>
    <property type="evidence" value="ECO:0007669"/>
    <property type="project" value="TreeGrafter"/>
</dbReference>